<evidence type="ECO:0008006" key="3">
    <source>
        <dbReference type="Google" id="ProtNLM"/>
    </source>
</evidence>
<dbReference type="PANTHER" id="PTHR38075">
    <property type="entry name" value="DUF4139 DOMAIN-CONTAINING PROTEIN"/>
    <property type="match status" value="1"/>
</dbReference>
<sequence length="424" mass="47990">MIIIDNVNESQRKSMHLIVYESNFALIQEKRELSAGNSEWITLADLPPTIDELSLRMTGVRLKEWKFLQSRGINKETILNALIGEIILFTLTGEKKKRYRLIASTPDLIIEDLETKEVLLNPSGELAVIQVPDDVSTKPIITLRIDHTTHHEEIMLNYLIDHISWSANYKAVLQNGSMIILGSIVLKNHTGQNFTSVSLQAMAGETNRMISQKVHEPSMMMLQESSANDPITEEGKGDLHLYTIPFLLNLPDRQSTIIPFVQTETAYRLFYAVNATDDHPSTVIEWNHTSDIPLSKGKITFYYGSEKREYFAGEDMLSFTPKGKDVQSVLGRAVDLNSEHQLIRSYLSGEDTVEDHVYKITSTKDTEAEIVISHFIYAKIWELVDTSADILLKTANELQLVTVVKPGETKIVTFSIKIKKQKRG</sequence>
<evidence type="ECO:0000313" key="1">
    <source>
        <dbReference type="EMBL" id="KIL47898.1"/>
    </source>
</evidence>
<name>A0A0C2VV90_9BACL</name>
<proteinExistence type="predicted"/>
<dbReference type="Proteomes" id="UP000031972">
    <property type="component" value="Unassembled WGS sequence"/>
</dbReference>
<dbReference type="PANTHER" id="PTHR38075:SF1">
    <property type="entry name" value="DUF4139 DOMAIN-CONTAINING PROTEIN"/>
    <property type="match status" value="1"/>
</dbReference>
<dbReference type="PATRIC" id="fig|220754.4.peg.2083"/>
<dbReference type="EMBL" id="JXRR01000014">
    <property type="protein sequence ID" value="KIL47898.1"/>
    <property type="molecule type" value="Genomic_DNA"/>
</dbReference>
<organism evidence="1 2">
    <name type="scientific">Jeotgalibacillus campisalis</name>
    <dbReference type="NCBI Taxonomy" id="220754"/>
    <lineage>
        <taxon>Bacteria</taxon>
        <taxon>Bacillati</taxon>
        <taxon>Bacillota</taxon>
        <taxon>Bacilli</taxon>
        <taxon>Bacillales</taxon>
        <taxon>Caryophanaceae</taxon>
        <taxon>Jeotgalibacillus</taxon>
    </lineage>
</organism>
<protein>
    <recommendedName>
        <fullName evidence="3">DUF4139 domain-containing protein</fullName>
    </recommendedName>
</protein>
<dbReference type="AlphaFoldDB" id="A0A0C2VV90"/>
<reference evidence="1 2" key="1">
    <citation type="submission" date="2015-01" db="EMBL/GenBank/DDBJ databases">
        <title>Jeotgalibacillus campisalis genome sequencing.</title>
        <authorList>
            <person name="Goh K.M."/>
            <person name="Chan K.-G."/>
            <person name="Yaakop A.S."/>
            <person name="Ee R."/>
            <person name="Gan H.M."/>
            <person name="Chan C.S."/>
        </authorList>
    </citation>
    <scope>NUCLEOTIDE SEQUENCE [LARGE SCALE GENOMIC DNA]</scope>
    <source>
        <strain evidence="1 2">SF-57</strain>
    </source>
</reference>
<comment type="caution">
    <text evidence="1">The sequence shown here is derived from an EMBL/GenBank/DDBJ whole genome shotgun (WGS) entry which is preliminary data.</text>
</comment>
<dbReference type="OrthoDB" id="9783078at2"/>
<gene>
    <name evidence="1" type="ORF">KR50_20650</name>
</gene>
<dbReference type="RefSeq" id="WP_041057804.1">
    <property type="nucleotide sequence ID" value="NZ_JXRR01000014.1"/>
</dbReference>
<accession>A0A0C2VV90</accession>
<keyword evidence="2" id="KW-1185">Reference proteome</keyword>
<evidence type="ECO:0000313" key="2">
    <source>
        <dbReference type="Proteomes" id="UP000031972"/>
    </source>
</evidence>